<evidence type="ECO:0000259" key="3">
    <source>
        <dbReference type="SMART" id="SM00954"/>
    </source>
</evidence>
<dbReference type="Pfam" id="PF04607">
    <property type="entry name" value="RelA_SpoT"/>
    <property type="match status" value="1"/>
</dbReference>
<dbReference type="SUPFAM" id="SSF81301">
    <property type="entry name" value="Nucleotidyltransferase"/>
    <property type="match status" value="1"/>
</dbReference>
<dbReference type="InterPro" id="IPR043519">
    <property type="entry name" value="NT_sf"/>
</dbReference>
<dbReference type="PANTHER" id="PTHR41773:SF1">
    <property type="entry name" value="RELA_SPOT DOMAIN-CONTAINING PROTEIN"/>
    <property type="match status" value="1"/>
</dbReference>
<reference evidence="4" key="1">
    <citation type="submission" date="2020-10" db="EMBL/GenBank/DDBJ databases">
        <authorList>
            <person name="Gilroy R."/>
        </authorList>
    </citation>
    <scope>NUCLEOTIDE SEQUENCE</scope>
    <source>
        <strain evidence="4">ChiSxjej2B14-8506</strain>
    </source>
</reference>
<dbReference type="AlphaFoldDB" id="A0A9D1LT86"/>
<feature type="domain" description="RelA/SpoT" evidence="3">
    <location>
        <begin position="113"/>
        <end position="250"/>
    </location>
</feature>
<accession>A0A9D1LT86</accession>
<dbReference type="PANTHER" id="PTHR41773">
    <property type="entry name" value="GTP PYROPHOSPHATASE-RELATED"/>
    <property type="match status" value="1"/>
</dbReference>
<sequence>MTETDARPGMLPKQPADASAPAAQRSEIKAVRAGAKLYRTTPPENQRRENGARMQYRGVAMEPGRLELFKLTDATTELLEQWRPRLEDIATQLHEYMMTALKPREEMVLGAQSRVKAAASLRQKILRKSMYKRYHSAQEVLDNLSDLVGLRVECRFLDDEGVLFDVLRKFACAHDKDGFSYSPRFGHIKLDLRQAQPQTQQNGLPIYRIDGWYSGQEGAPVRFELQIKALVHVFWAEVEHEIIYKNNAYLLMDGFMKSMLNSTYDHLKLVDSQLHTIYNTIQVQSEGAQSGIRNGALELVLAKGISDMFFKKMQRSLGFTIDFKPSCDVLSRYILRRSRGGMNDLNIVTMLFHRVAYIGSLPLDFESPLKLERPFASDIKFCDVLGKYFESRLNVDYNWNTFFRMLFVLEPGNNMDDMAEFIKMLYDRFASEEIFAPLYGMWKVSEIQQYREKLLGMLAESMVSEDDISIIYESNLKRREARLVEVVEEARRSMGAEPLELPKWL</sequence>
<dbReference type="Proteomes" id="UP000824123">
    <property type="component" value="Unassembled WGS sequence"/>
</dbReference>
<dbReference type="InterPro" id="IPR007685">
    <property type="entry name" value="RelA_SpoT"/>
</dbReference>
<feature type="region of interest" description="Disordered" evidence="2">
    <location>
        <begin position="1"/>
        <end position="25"/>
    </location>
</feature>
<proteinExistence type="predicted"/>
<evidence type="ECO:0000313" key="4">
    <source>
        <dbReference type="EMBL" id="HIU47561.1"/>
    </source>
</evidence>
<dbReference type="SMART" id="SM00954">
    <property type="entry name" value="RelA_SpoT"/>
    <property type="match status" value="1"/>
</dbReference>
<evidence type="ECO:0000256" key="1">
    <source>
        <dbReference type="ARBA" id="ARBA00004976"/>
    </source>
</evidence>
<name>A0A9D1LT86_9FIRM</name>
<reference evidence="4" key="2">
    <citation type="journal article" date="2021" name="PeerJ">
        <title>Extensive microbial diversity within the chicken gut microbiome revealed by metagenomics and culture.</title>
        <authorList>
            <person name="Gilroy R."/>
            <person name="Ravi A."/>
            <person name="Getino M."/>
            <person name="Pursley I."/>
            <person name="Horton D.L."/>
            <person name="Alikhan N.F."/>
            <person name="Baker D."/>
            <person name="Gharbi K."/>
            <person name="Hall N."/>
            <person name="Watson M."/>
            <person name="Adriaenssens E.M."/>
            <person name="Foster-Nyarko E."/>
            <person name="Jarju S."/>
            <person name="Secka A."/>
            <person name="Antonio M."/>
            <person name="Oren A."/>
            <person name="Chaudhuri R.R."/>
            <person name="La Ragione R."/>
            <person name="Hildebrand F."/>
            <person name="Pallen M.J."/>
        </authorList>
    </citation>
    <scope>NUCLEOTIDE SEQUENCE</scope>
    <source>
        <strain evidence="4">ChiSxjej2B14-8506</strain>
    </source>
</reference>
<evidence type="ECO:0000313" key="5">
    <source>
        <dbReference type="Proteomes" id="UP000824123"/>
    </source>
</evidence>
<dbReference type="GO" id="GO:0015969">
    <property type="term" value="P:guanosine tetraphosphate metabolic process"/>
    <property type="evidence" value="ECO:0007669"/>
    <property type="project" value="InterPro"/>
</dbReference>
<gene>
    <name evidence="4" type="ORF">IAC59_09960</name>
</gene>
<protein>
    <recommendedName>
        <fullName evidence="3">RelA/SpoT domain-containing protein</fullName>
    </recommendedName>
</protein>
<comment type="pathway">
    <text evidence="1">Purine metabolism; ppGpp biosynthesis; ppGpp from GTP: step 1/2.</text>
</comment>
<evidence type="ECO:0000256" key="2">
    <source>
        <dbReference type="SAM" id="MobiDB-lite"/>
    </source>
</evidence>
<dbReference type="EMBL" id="DVNK01000059">
    <property type="protein sequence ID" value="HIU47561.1"/>
    <property type="molecule type" value="Genomic_DNA"/>
</dbReference>
<dbReference type="Gene3D" id="3.30.460.10">
    <property type="entry name" value="Beta Polymerase, domain 2"/>
    <property type="match status" value="1"/>
</dbReference>
<comment type="caution">
    <text evidence="4">The sequence shown here is derived from an EMBL/GenBank/DDBJ whole genome shotgun (WGS) entry which is preliminary data.</text>
</comment>
<organism evidence="4 5">
    <name type="scientific">Candidatus Fimadaptatus faecigallinarum</name>
    <dbReference type="NCBI Taxonomy" id="2840814"/>
    <lineage>
        <taxon>Bacteria</taxon>
        <taxon>Bacillati</taxon>
        <taxon>Bacillota</taxon>
        <taxon>Clostridia</taxon>
        <taxon>Eubacteriales</taxon>
        <taxon>Candidatus Fimadaptatus</taxon>
    </lineage>
</organism>